<dbReference type="InParanoid" id="A0A3P8UKT9"/>
<evidence type="ECO:0000256" key="1">
    <source>
        <dbReference type="SAM" id="SignalP"/>
    </source>
</evidence>
<dbReference type="Ensembl" id="ENSCSET00000001290.1">
    <property type="protein sequence ID" value="ENSCSEP00000001261.1"/>
    <property type="gene ID" value="ENSCSEG00000000873.1"/>
</dbReference>
<dbReference type="GO" id="GO:0036498">
    <property type="term" value="P:IRE1-mediated unfolded protein response"/>
    <property type="evidence" value="ECO:0007669"/>
    <property type="project" value="TreeGrafter"/>
</dbReference>
<dbReference type="SUPFAM" id="SSF52833">
    <property type="entry name" value="Thioredoxin-like"/>
    <property type="match status" value="1"/>
</dbReference>
<keyword evidence="4" id="KW-1185">Reference proteome</keyword>
<dbReference type="GO" id="GO:0016671">
    <property type="term" value="F:oxidoreductase activity, acting on a sulfur group of donors, disulfide as acceptor"/>
    <property type="evidence" value="ECO:0007669"/>
    <property type="project" value="TreeGrafter"/>
</dbReference>
<dbReference type="GO" id="GO:0015035">
    <property type="term" value="F:protein-disulfide reductase activity"/>
    <property type="evidence" value="ECO:0007669"/>
    <property type="project" value="TreeGrafter"/>
</dbReference>
<dbReference type="Gene3D" id="3.40.30.10">
    <property type="entry name" value="Glutaredoxin"/>
    <property type="match status" value="1"/>
</dbReference>
<evidence type="ECO:0000259" key="2">
    <source>
        <dbReference type="PROSITE" id="PS51352"/>
    </source>
</evidence>
<proteinExistence type="predicted"/>
<dbReference type="PRINTS" id="PR00421">
    <property type="entry name" value="THIOREDOXIN"/>
</dbReference>
<dbReference type="AlphaFoldDB" id="A0A3P8UKT9"/>
<dbReference type="Proteomes" id="UP000265120">
    <property type="component" value="Chromosome 16"/>
</dbReference>
<dbReference type="STRING" id="244447.ENSCSEP00000001261"/>
<protein>
    <recommendedName>
        <fullName evidence="2">Thioredoxin domain-containing protein</fullName>
    </recommendedName>
</protein>
<feature type="signal peptide" evidence="1">
    <location>
        <begin position="1"/>
        <end position="16"/>
    </location>
</feature>
<dbReference type="GO" id="GO:0051787">
    <property type="term" value="F:misfolded protein binding"/>
    <property type="evidence" value="ECO:0007669"/>
    <property type="project" value="TreeGrafter"/>
</dbReference>
<reference evidence="3" key="2">
    <citation type="submission" date="2025-08" db="UniProtKB">
        <authorList>
            <consortium name="Ensembl"/>
        </authorList>
    </citation>
    <scope>IDENTIFICATION</scope>
</reference>
<dbReference type="InterPro" id="IPR036249">
    <property type="entry name" value="Thioredoxin-like_sf"/>
</dbReference>
<dbReference type="PANTHER" id="PTHR44340:SF1">
    <property type="entry name" value="DNAJ HOMOLOG SUBFAMILY C MEMBER 10"/>
    <property type="match status" value="1"/>
</dbReference>
<evidence type="ECO:0000313" key="4">
    <source>
        <dbReference type="Proteomes" id="UP000265120"/>
    </source>
</evidence>
<name>A0A3P8UKT9_CYNSE</name>
<dbReference type="InterPro" id="IPR013766">
    <property type="entry name" value="Thioredoxin_domain"/>
</dbReference>
<dbReference type="PANTHER" id="PTHR44340">
    <property type="entry name" value="DNAJ HOMOLOG SUBFAMILY C MEMBER 10"/>
    <property type="match status" value="1"/>
</dbReference>
<feature type="chain" id="PRO_5018253920" description="Thioredoxin domain-containing protein" evidence="1">
    <location>
        <begin position="17"/>
        <end position="106"/>
    </location>
</feature>
<reference evidence="3" key="3">
    <citation type="submission" date="2025-09" db="UniProtKB">
        <authorList>
            <consortium name="Ensembl"/>
        </authorList>
    </citation>
    <scope>IDENTIFICATION</scope>
</reference>
<dbReference type="OMA" id="REEGQIW"/>
<sequence>FMHLAAYIVSVLLSDCLNYCLHPPIYPRDSREEGQIWAVDFYAPWCGPCQALIPEWRRMARLVSGQIQVGSMDCQRFQSFCQSQGVRAYPEIRLYSGNTRQPDKFM</sequence>
<accession>A0A3P8UKT9</accession>
<dbReference type="GeneTree" id="ENSGT00940000155558"/>
<reference evidence="3 4" key="1">
    <citation type="journal article" date="2014" name="Nat. Genet.">
        <title>Whole-genome sequence of a flatfish provides insights into ZW sex chromosome evolution and adaptation to a benthic lifestyle.</title>
        <authorList>
            <person name="Chen S."/>
            <person name="Zhang G."/>
            <person name="Shao C."/>
            <person name="Huang Q."/>
            <person name="Liu G."/>
            <person name="Zhang P."/>
            <person name="Song W."/>
            <person name="An N."/>
            <person name="Chalopin D."/>
            <person name="Volff J.N."/>
            <person name="Hong Y."/>
            <person name="Li Q."/>
            <person name="Sha Z."/>
            <person name="Zhou H."/>
            <person name="Xie M."/>
            <person name="Yu Q."/>
            <person name="Liu Y."/>
            <person name="Xiang H."/>
            <person name="Wang N."/>
            <person name="Wu K."/>
            <person name="Yang C."/>
            <person name="Zhou Q."/>
            <person name="Liao X."/>
            <person name="Yang L."/>
            <person name="Hu Q."/>
            <person name="Zhang J."/>
            <person name="Meng L."/>
            <person name="Jin L."/>
            <person name="Tian Y."/>
            <person name="Lian J."/>
            <person name="Yang J."/>
            <person name="Miao G."/>
            <person name="Liu S."/>
            <person name="Liang Z."/>
            <person name="Yan F."/>
            <person name="Li Y."/>
            <person name="Sun B."/>
            <person name="Zhang H."/>
            <person name="Zhang J."/>
            <person name="Zhu Y."/>
            <person name="Du M."/>
            <person name="Zhao Y."/>
            <person name="Schartl M."/>
            <person name="Tang Q."/>
            <person name="Wang J."/>
        </authorList>
    </citation>
    <scope>NUCLEOTIDE SEQUENCE</scope>
</reference>
<dbReference type="GO" id="GO:0005788">
    <property type="term" value="C:endoplasmic reticulum lumen"/>
    <property type="evidence" value="ECO:0007669"/>
    <property type="project" value="TreeGrafter"/>
</dbReference>
<evidence type="ECO:0000313" key="3">
    <source>
        <dbReference type="Ensembl" id="ENSCSEP00000001261.1"/>
    </source>
</evidence>
<organism evidence="3 4">
    <name type="scientific">Cynoglossus semilaevis</name>
    <name type="common">Tongue sole</name>
    <dbReference type="NCBI Taxonomy" id="244447"/>
    <lineage>
        <taxon>Eukaryota</taxon>
        <taxon>Metazoa</taxon>
        <taxon>Chordata</taxon>
        <taxon>Craniata</taxon>
        <taxon>Vertebrata</taxon>
        <taxon>Euteleostomi</taxon>
        <taxon>Actinopterygii</taxon>
        <taxon>Neopterygii</taxon>
        <taxon>Teleostei</taxon>
        <taxon>Neoteleostei</taxon>
        <taxon>Acanthomorphata</taxon>
        <taxon>Carangaria</taxon>
        <taxon>Pleuronectiformes</taxon>
        <taxon>Pleuronectoidei</taxon>
        <taxon>Cynoglossidae</taxon>
        <taxon>Cynoglossinae</taxon>
        <taxon>Cynoglossus</taxon>
    </lineage>
</organism>
<dbReference type="Pfam" id="PF00085">
    <property type="entry name" value="Thioredoxin"/>
    <property type="match status" value="1"/>
</dbReference>
<dbReference type="InterPro" id="IPR052460">
    <property type="entry name" value="ER_disulfide_reductase"/>
</dbReference>
<dbReference type="PROSITE" id="PS51352">
    <property type="entry name" value="THIOREDOXIN_2"/>
    <property type="match status" value="1"/>
</dbReference>
<keyword evidence="1" id="KW-0732">Signal</keyword>
<feature type="domain" description="Thioredoxin" evidence="2">
    <location>
        <begin position="2"/>
        <end position="106"/>
    </location>
</feature>